<dbReference type="AlphaFoldDB" id="A0AAD8CJV9"/>
<gene>
    <name evidence="7" type="primary">pth4</name>
    <name evidence="7" type="ORF">AOXY_G30951</name>
</gene>
<evidence type="ECO:0000256" key="4">
    <source>
        <dbReference type="ARBA" id="ARBA00022685"/>
    </source>
</evidence>
<keyword evidence="5" id="KW-0372">Hormone</keyword>
<comment type="caution">
    <text evidence="7">The sequence shown here is derived from an EMBL/GenBank/DDBJ whole genome shotgun (WGS) entry which is preliminary data.</text>
</comment>
<protein>
    <submittedName>
        <fullName evidence="7">Parathyroid hormone 4-like</fullName>
    </submittedName>
</protein>
<evidence type="ECO:0000256" key="5">
    <source>
        <dbReference type="ARBA" id="ARBA00022702"/>
    </source>
</evidence>
<evidence type="ECO:0000256" key="1">
    <source>
        <dbReference type="ARBA" id="ARBA00004613"/>
    </source>
</evidence>
<dbReference type="Pfam" id="PF01279">
    <property type="entry name" value="Parathyroid"/>
    <property type="match status" value="1"/>
</dbReference>
<evidence type="ECO:0000256" key="2">
    <source>
        <dbReference type="ARBA" id="ARBA00006307"/>
    </source>
</evidence>
<keyword evidence="4" id="KW-0165">Cleavage on pair of basic residues</keyword>
<accession>A0AAD8CJV9</accession>
<sequence length="133" mass="15019">MFLSQRSSPALIVMVIALTAFAKSQEVENKRAVTEHQFMHDKGRAMQSLKRLIWLSSAMREVHTAGRRDISSADPVWDGQESPSVRASRAETIRQLLTLLLAEEAMSDTPPALRAALNRNNKLQDSERDYLKK</sequence>
<dbReference type="InterPro" id="IPR001415">
    <property type="entry name" value="PTH/PTH-rel"/>
</dbReference>
<dbReference type="SMART" id="SM00087">
    <property type="entry name" value="PTH"/>
    <property type="match status" value="1"/>
</dbReference>
<dbReference type="GO" id="GO:0005179">
    <property type="term" value="F:hormone activity"/>
    <property type="evidence" value="ECO:0007669"/>
    <property type="project" value="UniProtKB-KW"/>
</dbReference>
<dbReference type="InterPro" id="IPR003626">
    <property type="entry name" value="PTH-rel"/>
</dbReference>
<keyword evidence="3" id="KW-0964">Secreted</keyword>
<feature type="chain" id="PRO_5041941192" evidence="6">
    <location>
        <begin position="25"/>
        <end position="133"/>
    </location>
</feature>
<comment type="similarity">
    <text evidence="2">Belongs to the parathyroid hormone family.</text>
</comment>
<feature type="signal peptide" evidence="6">
    <location>
        <begin position="1"/>
        <end position="24"/>
    </location>
</feature>
<keyword evidence="8" id="KW-1185">Reference proteome</keyword>
<dbReference type="EMBL" id="JAGXEW010000045">
    <property type="protein sequence ID" value="KAK1152834.1"/>
    <property type="molecule type" value="Genomic_DNA"/>
</dbReference>
<dbReference type="GO" id="GO:0030282">
    <property type="term" value="P:bone mineralization"/>
    <property type="evidence" value="ECO:0007669"/>
    <property type="project" value="InterPro"/>
</dbReference>
<evidence type="ECO:0000256" key="3">
    <source>
        <dbReference type="ARBA" id="ARBA00022525"/>
    </source>
</evidence>
<dbReference type="PANTHER" id="PTHR17223">
    <property type="entry name" value="PARATHYROID HORMONE-RELATED"/>
    <property type="match status" value="1"/>
</dbReference>
<reference evidence="7" key="1">
    <citation type="submission" date="2022-02" db="EMBL/GenBank/DDBJ databases">
        <title>Atlantic sturgeon de novo genome assembly.</title>
        <authorList>
            <person name="Stock M."/>
            <person name="Klopp C."/>
            <person name="Guiguen Y."/>
            <person name="Cabau C."/>
            <person name="Parinello H."/>
            <person name="Santidrian Yebra-Pimentel E."/>
            <person name="Kuhl H."/>
            <person name="Dirks R.P."/>
            <person name="Guessner J."/>
            <person name="Wuertz S."/>
            <person name="Du K."/>
            <person name="Schartl M."/>
        </authorList>
    </citation>
    <scope>NUCLEOTIDE SEQUENCE</scope>
    <source>
        <strain evidence="7">STURGEONOMICS-FGT-2020</strain>
        <tissue evidence="7">Whole blood</tissue>
    </source>
</reference>
<evidence type="ECO:0000313" key="8">
    <source>
        <dbReference type="Proteomes" id="UP001230051"/>
    </source>
</evidence>
<organism evidence="7 8">
    <name type="scientific">Acipenser oxyrinchus oxyrinchus</name>
    <dbReference type="NCBI Taxonomy" id="40147"/>
    <lineage>
        <taxon>Eukaryota</taxon>
        <taxon>Metazoa</taxon>
        <taxon>Chordata</taxon>
        <taxon>Craniata</taxon>
        <taxon>Vertebrata</taxon>
        <taxon>Euteleostomi</taxon>
        <taxon>Actinopterygii</taxon>
        <taxon>Chondrostei</taxon>
        <taxon>Acipenseriformes</taxon>
        <taxon>Acipenseridae</taxon>
        <taxon>Acipenser</taxon>
    </lineage>
</organism>
<dbReference type="GO" id="GO:0005576">
    <property type="term" value="C:extracellular region"/>
    <property type="evidence" value="ECO:0007669"/>
    <property type="project" value="UniProtKB-SubCell"/>
</dbReference>
<proteinExistence type="inferred from homology"/>
<evidence type="ECO:0000256" key="6">
    <source>
        <dbReference type="SAM" id="SignalP"/>
    </source>
</evidence>
<keyword evidence="6" id="KW-0732">Signal</keyword>
<name>A0AAD8CJV9_ACIOX</name>
<comment type="subcellular location">
    <subcellularLocation>
        <location evidence="1">Secreted</location>
    </subcellularLocation>
</comment>
<dbReference type="PANTHER" id="PTHR17223:SF0">
    <property type="entry name" value="PARATHYROID HORMONE-RELATED PROTEIN"/>
    <property type="match status" value="1"/>
</dbReference>
<dbReference type="Proteomes" id="UP001230051">
    <property type="component" value="Unassembled WGS sequence"/>
</dbReference>
<evidence type="ECO:0000313" key="7">
    <source>
        <dbReference type="EMBL" id="KAK1152834.1"/>
    </source>
</evidence>